<feature type="compositionally biased region" description="Basic and acidic residues" evidence="1">
    <location>
        <begin position="141"/>
        <end position="150"/>
    </location>
</feature>
<feature type="region of interest" description="Disordered" evidence="1">
    <location>
        <begin position="7"/>
        <end position="113"/>
    </location>
</feature>
<protein>
    <recommendedName>
        <fullName evidence="3">DUF8017 domain-containing protein</fullName>
    </recommendedName>
</protein>
<dbReference type="SUPFAM" id="SSF81995">
    <property type="entry name" value="beta-sandwich domain of Sec23/24"/>
    <property type="match status" value="1"/>
</dbReference>
<sequence length="384" mass="40233">MLCAELVTIGGGRGPSPASPLSLGAMWPGQQPPGGEQNPQDANQNPYQQPGYQQPNPYQQPGYQQPNPYQQQGGYPQTGEQQGYQQPGSGQWNAPSLAGQPQAPQGGGSGGGGGDRTKLVAIIAASAVVVAAGVTGYLVLGKDDGKKSDTAKGGGDKTSSAPKSPSASASEEENPRGTGSNIDPVIPGWKVVVNPKRGVAFDVPADWEVDSPSMMVGFEDDKSEDGKPLIIMSAPAYFKKNWCESDEDKDGSTENTPLATVGTKGANGAKDTNEVAVNQVAWWVFGGYTQPDKKSVKADKKSKEFTTKSGIKGSYAWARSENTPEKGKCATDGKAITFGFKNSANDFVAWNLHGPTGVDDELSDETIMKIMSTVRLSGDPTETG</sequence>
<feature type="transmembrane region" description="Helical" evidence="2">
    <location>
        <begin position="119"/>
        <end position="140"/>
    </location>
</feature>
<name>A0A1G9A7R4_9ACTN</name>
<keyword evidence="2" id="KW-0472">Membrane</keyword>
<keyword evidence="2" id="KW-1133">Transmembrane helix</keyword>
<dbReference type="EMBL" id="FNFF01000005">
    <property type="protein sequence ID" value="SDK23422.1"/>
    <property type="molecule type" value="Genomic_DNA"/>
</dbReference>
<evidence type="ECO:0000313" key="4">
    <source>
        <dbReference type="EMBL" id="SDK23422.1"/>
    </source>
</evidence>
<feature type="domain" description="DUF8017" evidence="3">
    <location>
        <begin position="183"/>
        <end position="377"/>
    </location>
</feature>
<dbReference type="Pfam" id="PF26056">
    <property type="entry name" value="DUF8017"/>
    <property type="match status" value="1"/>
</dbReference>
<dbReference type="InterPro" id="IPR058330">
    <property type="entry name" value="DUF8017"/>
</dbReference>
<proteinExistence type="predicted"/>
<reference evidence="4 5" key="1">
    <citation type="submission" date="2016-10" db="EMBL/GenBank/DDBJ databases">
        <authorList>
            <person name="de Groot N.N."/>
        </authorList>
    </citation>
    <scope>NUCLEOTIDE SEQUENCE [LARGE SCALE GENOMIC DNA]</scope>
    <source>
        <strain evidence="4 5">CGMCC 4.5727</strain>
    </source>
</reference>
<evidence type="ECO:0000313" key="5">
    <source>
        <dbReference type="Proteomes" id="UP000199155"/>
    </source>
</evidence>
<feature type="region of interest" description="Disordered" evidence="1">
    <location>
        <begin position="140"/>
        <end position="185"/>
    </location>
</feature>
<dbReference type="AlphaFoldDB" id="A0A1G9A7R4"/>
<feature type="region of interest" description="Disordered" evidence="1">
    <location>
        <begin position="245"/>
        <end position="266"/>
    </location>
</feature>
<feature type="compositionally biased region" description="Low complexity" evidence="1">
    <location>
        <begin position="33"/>
        <end position="104"/>
    </location>
</feature>
<dbReference type="STRING" id="417292.SAMN05421806_105416"/>
<organism evidence="4 5">
    <name type="scientific">Streptomyces indicus</name>
    <dbReference type="NCBI Taxonomy" id="417292"/>
    <lineage>
        <taxon>Bacteria</taxon>
        <taxon>Bacillati</taxon>
        <taxon>Actinomycetota</taxon>
        <taxon>Actinomycetes</taxon>
        <taxon>Kitasatosporales</taxon>
        <taxon>Streptomycetaceae</taxon>
        <taxon>Streptomyces</taxon>
    </lineage>
</organism>
<keyword evidence="5" id="KW-1185">Reference proteome</keyword>
<gene>
    <name evidence="4" type="ORF">SAMN05421806_105416</name>
</gene>
<dbReference type="Proteomes" id="UP000199155">
    <property type="component" value="Unassembled WGS sequence"/>
</dbReference>
<keyword evidence="2" id="KW-0812">Transmembrane</keyword>
<evidence type="ECO:0000256" key="2">
    <source>
        <dbReference type="SAM" id="Phobius"/>
    </source>
</evidence>
<evidence type="ECO:0000259" key="3">
    <source>
        <dbReference type="Pfam" id="PF26056"/>
    </source>
</evidence>
<accession>A0A1G9A7R4</accession>
<feature type="compositionally biased region" description="Low complexity" evidence="1">
    <location>
        <begin position="159"/>
        <end position="169"/>
    </location>
</feature>
<evidence type="ECO:0000256" key="1">
    <source>
        <dbReference type="SAM" id="MobiDB-lite"/>
    </source>
</evidence>